<accession>A0A6P5ZEW3</accession>
<evidence type="ECO:0000256" key="1">
    <source>
        <dbReference type="SAM" id="MobiDB-lite"/>
    </source>
</evidence>
<proteinExistence type="predicted"/>
<name>A0A6P5ZEW3_DURZI</name>
<gene>
    <name evidence="3" type="primary">LOC111299837</name>
</gene>
<dbReference type="Proteomes" id="UP000515121">
    <property type="component" value="Unplaced"/>
</dbReference>
<dbReference type="OrthoDB" id="1919827at2759"/>
<protein>
    <submittedName>
        <fullName evidence="3">Uncharacterized protein LOC111299837</fullName>
    </submittedName>
</protein>
<dbReference type="KEGG" id="dzi:111299837"/>
<evidence type="ECO:0000313" key="2">
    <source>
        <dbReference type="Proteomes" id="UP000515121"/>
    </source>
</evidence>
<sequence>MTWNRLSVLRRLVSSHICSTFLRENQEMGNGYNHHLHHQNLQLNHKGTFLPKLCSKPSIKDVTVPTWHDRSASFSDDPLSPKISCMGQVKRNNRIVGFPASHNITTRNSCNNSSIKYFKLKKLFSGKNLASSPATTITNTTTSGRRKEVLVNGTSRPKNGDGKENSASINIENMDPPLPVIKRVPKQGDKGNGDTLWQRRSGGVTLKSLQLQQIQPSKHQEPTTF</sequence>
<dbReference type="RefSeq" id="XP_022751045.1">
    <property type="nucleotide sequence ID" value="XM_022895310.1"/>
</dbReference>
<dbReference type="GeneID" id="111299837"/>
<evidence type="ECO:0000313" key="3">
    <source>
        <dbReference type="RefSeq" id="XP_022751045.1"/>
    </source>
</evidence>
<dbReference type="PANTHER" id="PTHR36323">
    <property type="entry name" value="MYOTUBULARIN-LIKE PROTEIN"/>
    <property type="match status" value="1"/>
</dbReference>
<dbReference type="AlphaFoldDB" id="A0A6P5ZEW3"/>
<keyword evidence="2" id="KW-1185">Reference proteome</keyword>
<dbReference type="PANTHER" id="PTHR36323:SF1">
    <property type="entry name" value="MYOTUBULARIN-LIKE PROTEIN"/>
    <property type="match status" value="1"/>
</dbReference>
<feature type="region of interest" description="Disordered" evidence="1">
    <location>
        <begin position="152"/>
        <end position="177"/>
    </location>
</feature>
<organism evidence="2 3">
    <name type="scientific">Durio zibethinus</name>
    <name type="common">Durian</name>
    <dbReference type="NCBI Taxonomy" id="66656"/>
    <lineage>
        <taxon>Eukaryota</taxon>
        <taxon>Viridiplantae</taxon>
        <taxon>Streptophyta</taxon>
        <taxon>Embryophyta</taxon>
        <taxon>Tracheophyta</taxon>
        <taxon>Spermatophyta</taxon>
        <taxon>Magnoliopsida</taxon>
        <taxon>eudicotyledons</taxon>
        <taxon>Gunneridae</taxon>
        <taxon>Pentapetalae</taxon>
        <taxon>rosids</taxon>
        <taxon>malvids</taxon>
        <taxon>Malvales</taxon>
        <taxon>Malvaceae</taxon>
        <taxon>Helicteroideae</taxon>
        <taxon>Durio</taxon>
    </lineage>
</organism>
<reference evidence="3" key="1">
    <citation type="submission" date="2025-08" db="UniProtKB">
        <authorList>
            <consortium name="RefSeq"/>
        </authorList>
    </citation>
    <scope>IDENTIFICATION</scope>
    <source>
        <tissue evidence="3">Fruit stalk</tissue>
    </source>
</reference>